<keyword evidence="2" id="KW-1185">Reference proteome</keyword>
<dbReference type="STRING" id="305507.SAMN04489724_3921"/>
<dbReference type="SUPFAM" id="SSF52540">
    <property type="entry name" value="P-loop containing nucleoside triphosphate hydrolases"/>
    <property type="match status" value="1"/>
</dbReference>
<dbReference type="PANTHER" id="PTHR30267:SF2">
    <property type="entry name" value="PROTEIN PRKA"/>
    <property type="match status" value="1"/>
</dbReference>
<dbReference type="Proteomes" id="UP000199673">
    <property type="component" value="Unassembled WGS sequence"/>
</dbReference>
<dbReference type="EMBL" id="FPBF01000006">
    <property type="protein sequence ID" value="SFU09695.1"/>
    <property type="molecule type" value="Genomic_DNA"/>
</dbReference>
<dbReference type="PANTHER" id="PTHR30267">
    <property type="entry name" value="PROTEIN KINASE PRKA"/>
    <property type="match status" value="1"/>
</dbReference>
<reference evidence="2" key="1">
    <citation type="submission" date="2016-10" db="EMBL/GenBank/DDBJ databases">
        <authorList>
            <person name="Varghese N."/>
            <person name="Submissions S."/>
        </authorList>
    </citation>
    <scope>NUCLEOTIDE SEQUENCE [LARGE SCALE GENOMIC DNA]</scope>
    <source>
        <strain evidence="2">DSM 23445</strain>
    </source>
</reference>
<dbReference type="RefSeq" id="WP_091696541.1">
    <property type="nucleotide sequence ID" value="NZ_FPBF01000006.1"/>
</dbReference>
<evidence type="ECO:0000313" key="1">
    <source>
        <dbReference type="EMBL" id="SFU09695.1"/>
    </source>
</evidence>
<accession>A0A1I7DDK7</accession>
<dbReference type="OrthoDB" id="9760760at2"/>
<dbReference type="AlphaFoldDB" id="A0A1I7DDK7"/>
<sequence length="507" mass="57399">MDYQKLTPQELTQIKTLGQLKAAGYQSKSIKEELRDNLILKIKRKENVFEGIWGYEDTVIPDIERAILSRHNINLLGLRGQAKTRIARMMTQLLDEYVPVVFGSELNDDPLAPLSTYAKDKIEEKGDDTPIIWWHRNDRYTEKLATPDVSVADLIGDVDPIKAATMKLSYNDERVIHYGLVPRSHRSIFVINELPDLQARIQVALFNILQEGDIQIRGFKLRLPLDIQFVFTANPEDYTNRGSIVTPLKDRIESQIITHYPKSIEIGRRITAQEANLKGKPVDNIYVPELMKDLIEQIAIEARGSEFVDEKSGVSARLTISAYENLISAAERRMYMNGEKNTNVRIADLIGVIPAITGKVELVYEGEQEGAGLVAYNLIGKAIRSQFVNYFPSPEQKKKSKDGNPYVIPLAWFGEGNELDILASQADKDYKTALHSVPGLEEVVTQLVKDLPEKEKEFFMEFALHGLAEFSQLSKKVLDTGLQFKDLFSSMFDMGPGDEDDFEEDDL</sequence>
<proteinExistence type="predicted"/>
<dbReference type="Gene3D" id="3.40.50.300">
    <property type="entry name" value="P-loop containing nucleotide triphosphate hydrolases"/>
    <property type="match status" value="1"/>
</dbReference>
<gene>
    <name evidence="1" type="ORF">SAMN04489724_3921</name>
</gene>
<protein>
    <submittedName>
        <fullName evidence="1">Magnesium chelatase subunit I</fullName>
    </submittedName>
</protein>
<evidence type="ECO:0000313" key="2">
    <source>
        <dbReference type="Proteomes" id="UP000199673"/>
    </source>
</evidence>
<dbReference type="GO" id="GO:0004672">
    <property type="term" value="F:protein kinase activity"/>
    <property type="evidence" value="ECO:0007669"/>
    <property type="project" value="TreeGrafter"/>
</dbReference>
<name>A0A1I7DDK7_9BACT</name>
<dbReference type="InterPro" id="IPR027417">
    <property type="entry name" value="P-loop_NTPase"/>
</dbReference>
<organism evidence="1 2">
    <name type="scientific">Algoriphagus locisalis</name>
    <dbReference type="NCBI Taxonomy" id="305507"/>
    <lineage>
        <taxon>Bacteria</taxon>
        <taxon>Pseudomonadati</taxon>
        <taxon>Bacteroidota</taxon>
        <taxon>Cytophagia</taxon>
        <taxon>Cytophagales</taxon>
        <taxon>Cyclobacteriaceae</taxon>
        <taxon>Algoriphagus</taxon>
    </lineage>
</organism>